<keyword evidence="2" id="KW-1185">Reference proteome</keyword>
<dbReference type="AlphaFoldDB" id="A0A6G1G4Q6"/>
<proteinExistence type="predicted"/>
<protein>
    <submittedName>
        <fullName evidence="1 3">Uncharacterized protein</fullName>
    </submittedName>
</protein>
<sequence length="122" mass="13631">MVDALGPAPLLSSQVSFFPLTIFIFSFQRWCGTSGATDWKISSMIGNCISRPRRLRRDGRFSSFIGGGDESPSCHFHFPPTGCDFHKRACAYKAEGLPIKSTRFDLCLKRFGRTHGGRLVRV</sequence>
<dbReference type="GeneID" id="54415852"/>
<evidence type="ECO:0000313" key="2">
    <source>
        <dbReference type="Proteomes" id="UP000504638"/>
    </source>
</evidence>
<dbReference type="EMBL" id="ML975156">
    <property type="protein sequence ID" value="KAF1812982.1"/>
    <property type="molecule type" value="Genomic_DNA"/>
</dbReference>
<organism evidence="1">
    <name type="scientific">Eremomyces bilateralis CBS 781.70</name>
    <dbReference type="NCBI Taxonomy" id="1392243"/>
    <lineage>
        <taxon>Eukaryota</taxon>
        <taxon>Fungi</taxon>
        <taxon>Dikarya</taxon>
        <taxon>Ascomycota</taxon>
        <taxon>Pezizomycotina</taxon>
        <taxon>Dothideomycetes</taxon>
        <taxon>Dothideomycetes incertae sedis</taxon>
        <taxon>Eremomycetales</taxon>
        <taxon>Eremomycetaceae</taxon>
        <taxon>Eremomyces</taxon>
    </lineage>
</organism>
<dbReference type="Proteomes" id="UP000504638">
    <property type="component" value="Unplaced"/>
</dbReference>
<name>A0A6G1G4Q6_9PEZI</name>
<dbReference type="RefSeq" id="XP_033534613.1">
    <property type="nucleotide sequence ID" value="XM_033675282.1"/>
</dbReference>
<reference evidence="1 3" key="1">
    <citation type="submission" date="2020-01" db="EMBL/GenBank/DDBJ databases">
        <authorList>
            <consortium name="DOE Joint Genome Institute"/>
            <person name="Haridas S."/>
            <person name="Albert R."/>
            <person name="Binder M."/>
            <person name="Bloem J."/>
            <person name="Labutti K."/>
            <person name="Salamov A."/>
            <person name="Andreopoulos B."/>
            <person name="Baker S.E."/>
            <person name="Barry K."/>
            <person name="Bills G."/>
            <person name="Bluhm B.H."/>
            <person name="Cannon C."/>
            <person name="Castanera R."/>
            <person name="Culley D.E."/>
            <person name="Daum C."/>
            <person name="Ezra D."/>
            <person name="Gonzalez J.B."/>
            <person name="Henrissat B."/>
            <person name="Kuo A."/>
            <person name="Liang C."/>
            <person name="Lipzen A."/>
            <person name="Lutzoni F."/>
            <person name="Magnuson J."/>
            <person name="Mondo S."/>
            <person name="Nolan M."/>
            <person name="Ohm R."/>
            <person name="Pangilinan J."/>
            <person name="Park H.-J."/>
            <person name="Ramirez L."/>
            <person name="Alfaro M."/>
            <person name="Sun H."/>
            <person name="Tritt A."/>
            <person name="Yoshinaga Y."/>
            <person name="Zwiers L.-H."/>
            <person name="Turgeon B.G."/>
            <person name="Goodwin S.B."/>
            <person name="Spatafora J.W."/>
            <person name="Crous P.W."/>
            <person name="Grigoriev I.V."/>
        </authorList>
    </citation>
    <scope>NUCLEOTIDE SEQUENCE</scope>
    <source>
        <strain evidence="1 3">CBS 781.70</strain>
    </source>
</reference>
<reference evidence="3" key="3">
    <citation type="submission" date="2025-04" db="UniProtKB">
        <authorList>
            <consortium name="RefSeq"/>
        </authorList>
    </citation>
    <scope>IDENTIFICATION</scope>
    <source>
        <strain evidence="3">CBS 781.70</strain>
    </source>
</reference>
<evidence type="ECO:0000313" key="1">
    <source>
        <dbReference type="EMBL" id="KAF1812982.1"/>
    </source>
</evidence>
<reference evidence="3" key="2">
    <citation type="submission" date="2020-04" db="EMBL/GenBank/DDBJ databases">
        <authorList>
            <consortium name="NCBI Genome Project"/>
        </authorList>
    </citation>
    <scope>NUCLEOTIDE SEQUENCE</scope>
    <source>
        <strain evidence="3">CBS 781.70</strain>
    </source>
</reference>
<gene>
    <name evidence="1 3" type="ORF">P152DRAFT_333444</name>
</gene>
<evidence type="ECO:0000313" key="3">
    <source>
        <dbReference type="RefSeq" id="XP_033534613.1"/>
    </source>
</evidence>
<accession>A0A6G1G4Q6</accession>